<dbReference type="Proteomes" id="UP000291116">
    <property type="component" value="Unassembled WGS sequence"/>
</dbReference>
<proteinExistence type="predicted"/>
<dbReference type="EMBL" id="CAACVS010000575">
    <property type="protein sequence ID" value="VEU43688.1"/>
    <property type="molecule type" value="Genomic_DNA"/>
</dbReference>
<dbReference type="AlphaFoldDB" id="A0A448ZNS2"/>
<gene>
    <name evidence="2" type="ORF">PSNMU_V1.4_AUG-EV-PASAV3_0107400</name>
</gene>
<keyword evidence="1" id="KW-1133">Transmembrane helix</keyword>
<keyword evidence="1" id="KW-0472">Membrane</keyword>
<keyword evidence="3" id="KW-1185">Reference proteome</keyword>
<keyword evidence="1" id="KW-0812">Transmembrane</keyword>
<dbReference type="OrthoDB" id="41154at2759"/>
<reference evidence="2 3" key="1">
    <citation type="submission" date="2019-01" db="EMBL/GenBank/DDBJ databases">
        <authorList>
            <person name="Ferrante I. M."/>
        </authorList>
    </citation>
    <scope>NUCLEOTIDE SEQUENCE [LARGE SCALE GENOMIC DNA]</scope>
    <source>
        <strain evidence="2 3">B856</strain>
    </source>
</reference>
<evidence type="ECO:0000313" key="2">
    <source>
        <dbReference type="EMBL" id="VEU43688.1"/>
    </source>
</evidence>
<feature type="transmembrane region" description="Helical" evidence="1">
    <location>
        <begin position="92"/>
        <end position="110"/>
    </location>
</feature>
<organism evidence="2 3">
    <name type="scientific">Pseudo-nitzschia multistriata</name>
    <dbReference type="NCBI Taxonomy" id="183589"/>
    <lineage>
        <taxon>Eukaryota</taxon>
        <taxon>Sar</taxon>
        <taxon>Stramenopiles</taxon>
        <taxon>Ochrophyta</taxon>
        <taxon>Bacillariophyta</taxon>
        <taxon>Bacillariophyceae</taxon>
        <taxon>Bacillariophycidae</taxon>
        <taxon>Bacillariales</taxon>
        <taxon>Bacillariaceae</taxon>
        <taxon>Pseudo-nitzschia</taxon>
    </lineage>
</organism>
<evidence type="ECO:0000313" key="3">
    <source>
        <dbReference type="Proteomes" id="UP000291116"/>
    </source>
</evidence>
<protein>
    <recommendedName>
        <fullName evidence="4">MICOS complex subunit</fullName>
    </recommendedName>
</protein>
<accession>A0A448ZNS2</accession>
<evidence type="ECO:0008006" key="4">
    <source>
        <dbReference type="Google" id="ProtNLM"/>
    </source>
</evidence>
<name>A0A448ZNS2_9STRA</name>
<evidence type="ECO:0000256" key="1">
    <source>
        <dbReference type="SAM" id="Phobius"/>
    </source>
</evidence>
<sequence length="130" mass="14115">MSDDSKDPQEQFKELIKSGVSAANNGLRLAQTTFLNFKEPISSTLQSIEENGAVASKNAKTIYMKRKQYAPEIMGGTAVATGGYLWLRRGRIAGVFGAVIGAGAAYSIVYDEFPTEFVDLPNVIFGKKDE</sequence>